<proteinExistence type="predicted"/>
<dbReference type="Gene3D" id="2.120.10.10">
    <property type="match status" value="1"/>
</dbReference>
<dbReference type="SUPFAM" id="SSF48264">
    <property type="entry name" value="Cytochrome P450"/>
    <property type="match status" value="1"/>
</dbReference>
<dbReference type="AlphaFoldDB" id="A0A8H6WIX4"/>
<dbReference type="Proteomes" id="UP000636479">
    <property type="component" value="Unassembled WGS sequence"/>
</dbReference>
<dbReference type="GO" id="GO:0020037">
    <property type="term" value="F:heme binding"/>
    <property type="evidence" value="ECO:0007669"/>
    <property type="project" value="InterPro"/>
</dbReference>
<dbReference type="GO" id="GO:0016705">
    <property type="term" value="F:oxidoreductase activity, acting on paired donors, with incorporation or reduction of molecular oxygen"/>
    <property type="evidence" value="ECO:0007669"/>
    <property type="project" value="InterPro"/>
</dbReference>
<dbReference type="InterPro" id="IPR036396">
    <property type="entry name" value="Cyt_P450_sf"/>
</dbReference>
<gene>
    <name evidence="1" type="ORF">MIND_00177600</name>
</gene>
<dbReference type="Gene3D" id="1.10.630.10">
    <property type="entry name" value="Cytochrome P450"/>
    <property type="match status" value="1"/>
</dbReference>
<comment type="caution">
    <text evidence="1">The sequence shown here is derived from an EMBL/GenBank/DDBJ whole genome shotgun (WGS) entry which is preliminary data.</text>
</comment>
<protein>
    <submittedName>
        <fullName evidence="1">Neuraminidase</fullName>
    </submittedName>
</protein>
<keyword evidence="2" id="KW-1185">Reference proteome</keyword>
<evidence type="ECO:0000313" key="1">
    <source>
        <dbReference type="EMBL" id="KAF7316578.1"/>
    </source>
</evidence>
<dbReference type="CDD" id="cd15482">
    <property type="entry name" value="Sialidase_non-viral"/>
    <property type="match status" value="1"/>
</dbReference>
<name>A0A8H6WIX4_9AGAR</name>
<dbReference type="SUPFAM" id="SSF110296">
    <property type="entry name" value="Oligoxyloglucan reducing end-specific cellobiohydrolase"/>
    <property type="match status" value="1"/>
</dbReference>
<evidence type="ECO:0000313" key="2">
    <source>
        <dbReference type="Proteomes" id="UP000636479"/>
    </source>
</evidence>
<dbReference type="OrthoDB" id="2739686at2759"/>
<sequence>MPRGLYFPSDNRKTWKFLPLMDQRTPTAANNGLWVRGVHVSKNWAIQVYYAAENSASDQDISVRSSTNNGATWSAATTVAGGGTILGRMEAARISPPQAARRGFDAYSRQQMGQHRCLLSSRSSAATTFRGEHRSMRQPELAILLAWRSPNCSHAYGNSGRIVHDRRGAFGEEAFGRKGLRLRLPGLRLREDYHRITDYQTLKFLVAERAAGETGVEKTSIMTTSPAQHVSLRMCSCFAPVLALTVKQDILRYYPFLPLAGRIAVEDSVLLLLKLVITKFGASITQFKLSIQKGQDIHLALASYPRRNPILGKDAHEFRPSRWMEAEPPGNGLKLVPFESISIGA</sequence>
<dbReference type="EMBL" id="JACAZF010000001">
    <property type="protein sequence ID" value="KAF7316578.1"/>
    <property type="molecule type" value="Genomic_DNA"/>
</dbReference>
<accession>A0A8H6WIX4</accession>
<reference evidence="1" key="1">
    <citation type="submission" date="2020-05" db="EMBL/GenBank/DDBJ databases">
        <title>Mycena genomes resolve the evolution of fungal bioluminescence.</title>
        <authorList>
            <person name="Tsai I.J."/>
        </authorList>
    </citation>
    <scope>NUCLEOTIDE SEQUENCE</scope>
    <source>
        <strain evidence="1">171206Taipei</strain>
    </source>
</reference>
<dbReference type="GeneID" id="59341207"/>
<dbReference type="GO" id="GO:0005506">
    <property type="term" value="F:iron ion binding"/>
    <property type="evidence" value="ECO:0007669"/>
    <property type="project" value="InterPro"/>
</dbReference>
<organism evidence="1 2">
    <name type="scientific">Mycena indigotica</name>
    <dbReference type="NCBI Taxonomy" id="2126181"/>
    <lineage>
        <taxon>Eukaryota</taxon>
        <taxon>Fungi</taxon>
        <taxon>Dikarya</taxon>
        <taxon>Basidiomycota</taxon>
        <taxon>Agaricomycotina</taxon>
        <taxon>Agaricomycetes</taxon>
        <taxon>Agaricomycetidae</taxon>
        <taxon>Agaricales</taxon>
        <taxon>Marasmiineae</taxon>
        <taxon>Mycenaceae</taxon>
        <taxon>Mycena</taxon>
    </lineage>
</organism>
<dbReference type="RefSeq" id="XP_037226601.1">
    <property type="nucleotide sequence ID" value="XM_037358691.1"/>
</dbReference>
<dbReference type="GO" id="GO:0004497">
    <property type="term" value="F:monooxygenase activity"/>
    <property type="evidence" value="ECO:0007669"/>
    <property type="project" value="InterPro"/>
</dbReference>